<evidence type="ECO:0008006" key="4">
    <source>
        <dbReference type="Google" id="ProtNLM"/>
    </source>
</evidence>
<reference evidence="2 3" key="1">
    <citation type="submission" date="2017-11" db="EMBL/GenBank/DDBJ databases">
        <title>Infants hospitalized years apart are colonized by the same room-sourced microbial strains.</title>
        <authorList>
            <person name="Brooks B."/>
            <person name="Olm M.R."/>
            <person name="Firek B.A."/>
            <person name="Baker R."/>
            <person name="Thomas B.C."/>
            <person name="Morowitz M.J."/>
            <person name="Banfield J.F."/>
        </authorList>
    </citation>
    <scope>NUCLEOTIDE SEQUENCE [LARGE SCALE GENOMIC DNA]</scope>
    <source>
        <strain evidence="2">S2_009_000_R2_76</strain>
    </source>
</reference>
<organism evidence="2 3">
    <name type="scientific">Pseudopedobacter saltans</name>
    <dbReference type="NCBI Taxonomy" id="151895"/>
    <lineage>
        <taxon>Bacteria</taxon>
        <taxon>Pseudomonadati</taxon>
        <taxon>Bacteroidota</taxon>
        <taxon>Sphingobacteriia</taxon>
        <taxon>Sphingobacteriales</taxon>
        <taxon>Sphingobacteriaceae</taxon>
        <taxon>Pseudopedobacter</taxon>
    </lineage>
</organism>
<protein>
    <recommendedName>
        <fullName evidence="4">DUF2975 domain-containing protein</fullName>
    </recommendedName>
</protein>
<proteinExistence type="predicted"/>
<dbReference type="Proteomes" id="UP000249645">
    <property type="component" value="Unassembled WGS sequence"/>
</dbReference>
<feature type="transmembrane region" description="Helical" evidence="1">
    <location>
        <begin position="138"/>
        <end position="158"/>
    </location>
</feature>
<accession>A0A2W5HE97</accession>
<gene>
    <name evidence="2" type="ORF">DI598_01690</name>
</gene>
<feature type="transmembrane region" description="Helical" evidence="1">
    <location>
        <begin position="12"/>
        <end position="30"/>
    </location>
</feature>
<dbReference type="EMBL" id="QFOI01000014">
    <property type="protein sequence ID" value="PZP52039.1"/>
    <property type="molecule type" value="Genomic_DNA"/>
</dbReference>
<sequence>MEEKKLKRVRNLVILLKIIMIGYFLFSIYSNKKDFVDGFKDGWNSASYDSVQRSKSQLVNYVSVTPLKDTLIDAGVGNKVVGISQFMVASSKNNNIFIIEGFMAFVTAVTGIFLIVQIFKLLNNLQRLKIFDKVNISILRRIVGLVLLTGVAYNIWLVTQNYNKLKDVSITGYIVESFSIMDLDFSFVVYMIVIYIVSIIWDYSIDVKSEHALTV</sequence>
<dbReference type="InterPro" id="IPR021354">
    <property type="entry name" value="DUF2975"/>
</dbReference>
<keyword evidence="1" id="KW-1133">Transmembrane helix</keyword>
<evidence type="ECO:0000313" key="2">
    <source>
        <dbReference type="EMBL" id="PZP52039.1"/>
    </source>
</evidence>
<keyword evidence="1" id="KW-0812">Transmembrane</keyword>
<comment type="caution">
    <text evidence="2">The sequence shown here is derived from an EMBL/GenBank/DDBJ whole genome shotgun (WGS) entry which is preliminary data.</text>
</comment>
<feature type="transmembrane region" description="Helical" evidence="1">
    <location>
        <begin position="178"/>
        <end position="201"/>
    </location>
</feature>
<evidence type="ECO:0000256" key="1">
    <source>
        <dbReference type="SAM" id="Phobius"/>
    </source>
</evidence>
<evidence type="ECO:0000313" key="3">
    <source>
        <dbReference type="Proteomes" id="UP000249645"/>
    </source>
</evidence>
<dbReference type="Pfam" id="PF11188">
    <property type="entry name" value="DUF2975"/>
    <property type="match status" value="1"/>
</dbReference>
<keyword evidence="1" id="KW-0472">Membrane</keyword>
<dbReference type="AlphaFoldDB" id="A0A2W5HE97"/>
<name>A0A2W5HE97_9SPHI</name>
<feature type="transmembrane region" description="Helical" evidence="1">
    <location>
        <begin position="96"/>
        <end position="118"/>
    </location>
</feature>